<dbReference type="Proteomes" id="UP001527866">
    <property type="component" value="Unassembled WGS sequence"/>
</dbReference>
<comment type="caution">
    <text evidence="2">The sequence shown here is derived from an EMBL/GenBank/DDBJ whole genome shotgun (WGS) entry which is preliminary data.</text>
</comment>
<organism evidence="2 3">
    <name type="scientific">Nocardiopsis endophytica</name>
    <dbReference type="NCBI Taxonomy" id="3018445"/>
    <lineage>
        <taxon>Bacteria</taxon>
        <taxon>Bacillati</taxon>
        <taxon>Actinomycetota</taxon>
        <taxon>Actinomycetes</taxon>
        <taxon>Streptosporangiales</taxon>
        <taxon>Nocardiopsidaceae</taxon>
        <taxon>Nocardiopsis</taxon>
    </lineage>
</organism>
<accession>A0ABT4U8F2</accession>
<dbReference type="PANTHER" id="PTHR43649:SF16">
    <property type="entry name" value="SUGAR-BINDING LIPOPROTEIN"/>
    <property type="match status" value="1"/>
</dbReference>
<proteinExistence type="predicted"/>
<evidence type="ECO:0000313" key="3">
    <source>
        <dbReference type="Proteomes" id="UP001527866"/>
    </source>
</evidence>
<evidence type="ECO:0000256" key="1">
    <source>
        <dbReference type="SAM" id="SignalP"/>
    </source>
</evidence>
<dbReference type="SUPFAM" id="SSF53850">
    <property type="entry name" value="Periplasmic binding protein-like II"/>
    <property type="match status" value="1"/>
</dbReference>
<protein>
    <submittedName>
        <fullName evidence="2">Extracellular solute-binding protein</fullName>
    </submittedName>
</protein>
<reference evidence="2 3" key="1">
    <citation type="submission" date="2023-01" db="EMBL/GenBank/DDBJ databases">
        <title>Draft genome sequence of Nocardiopsis sp. RSe5-2 isolated from halophytes.</title>
        <authorList>
            <person name="Duangmal K."/>
            <person name="Chantavorakit T."/>
        </authorList>
    </citation>
    <scope>NUCLEOTIDE SEQUENCE [LARGE SCALE GENOMIC DNA]</scope>
    <source>
        <strain evidence="2 3">RSe5-2</strain>
    </source>
</reference>
<keyword evidence="3" id="KW-1185">Reference proteome</keyword>
<gene>
    <name evidence="2" type="ORF">O4J56_21505</name>
</gene>
<feature type="signal peptide" evidence="1">
    <location>
        <begin position="1"/>
        <end position="29"/>
    </location>
</feature>
<dbReference type="Gene3D" id="3.40.190.10">
    <property type="entry name" value="Periplasmic binding protein-like II"/>
    <property type="match status" value="1"/>
</dbReference>
<dbReference type="RefSeq" id="WP_270688116.1">
    <property type="nucleotide sequence ID" value="NZ_JAQFWQ010000071.1"/>
</dbReference>
<dbReference type="Pfam" id="PF01547">
    <property type="entry name" value="SBP_bac_1"/>
    <property type="match status" value="1"/>
</dbReference>
<dbReference type="EMBL" id="JAQFWQ010000071">
    <property type="protein sequence ID" value="MDA2813236.1"/>
    <property type="molecule type" value="Genomic_DNA"/>
</dbReference>
<evidence type="ECO:0000313" key="2">
    <source>
        <dbReference type="EMBL" id="MDA2813236.1"/>
    </source>
</evidence>
<dbReference type="InterPro" id="IPR050490">
    <property type="entry name" value="Bact_solute-bd_prot1"/>
</dbReference>
<dbReference type="PANTHER" id="PTHR43649">
    <property type="entry name" value="ARABINOSE-BINDING PROTEIN-RELATED"/>
    <property type="match status" value="1"/>
</dbReference>
<name>A0ABT4U8F2_9ACTN</name>
<keyword evidence="1" id="KW-0732">Signal</keyword>
<dbReference type="InterPro" id="IPR006059">
    <property type="entry name" value="SBP"/>
</dbReference>
<feature type="chain" id="PRO_5045643143" evidence="1">
    <location>
        <begin position="30"/>
        <end position="455"/>
    </location>
</feature>
<dbReference type="PROSITE" id="PS51257">
    <property type="entry name" value="PROKAR_LIPOPROTEIN"/>
    <property type="match status" value="1"/>
</dbReference>
<sequence length="455" mass="49203">MPSATGRALAGTASAACALTLLSACGTSADGGDTTSDGKVRLDVNGRPPTTQAFERELFDEHVQRFEEANPDIDIVPHEGFMDPQTFSAKLAGGKLEDVFYVYFTDARSLIERGQAADITDAVQDMPHREDVQDGLMEVFQDADGRQFGLPTANYSMGLLYNRELFEEAGLDPDDPPATWEEVREAADAVSGLGEGTVGYADFSKGNQGGWHFTAELYSRGGRIAEEADGGWKAAFNTDDGRDVLQTLHDMRFEDGSMGGRQLLEAEDAQRMMGAGELGMYIAAADNISTIAKQFGGRYEDYGLAPMPGEGATLLGGEGYMVNPGATPEQVEAGVRWIQWKYLNPETIERDVVAHVENDLPVGLPMPPTPDIWKGGVRERIEGVKEANANVPMDNYAGYMEAAPEMEGVIEPPQAQEVYAVLDSVMQAVLTDEDADIDRLLDDAEEKVDGVYSGS</sequence>